<dbReference type="Proteomes" id="UP000244962">
    <property type="component" value="Unassembled WGS sequence"/>
</dbReference>
<organism evidence="2 3">
    <name type="scientific">Mycetocola zhujimingii</name>
    <dbReference type="NCBI Taxonomy" id="2079792"/>
    <lineage>
        <taxon>Bacteria</taxon>
        <taxon>Bacillati</taxon>
        <taxon>Actinomycetota</taxon>
        <taxon>Actinomycetes</taxon>
        <taxon>Micrococcales</taxon>
        <taxon>Microbacteriaceae</taxon>
        <taxon>Mycetocola</taxon>
    </lineage>
</organism>
<reference evidence="3" key="1">
    <citation type="submission" date="2018-04" db="EMBL/GenBank/DDBJ databases">
        <authorList>
            <person name="Liu S."/>
            <person name="Wang Z."/>
            <person name="Li J."/>
        </authorList>
    </citation>
    <scope>NUCLEOTIDE SEQUENCE [LARGE SCALE GENOMIC DNA]</scope>
    <source>
        <strain evidence="3">622</strain>
    </source>
</reference>
<keyword evidence="3" id="KW-1185">Reference proteome</keyword>
<name>A0A2U1TCX0_9MICO</name>
<proteinExistence type="predicted"/>
<gene>
    <name evidence="2" type="ORF">DF223_09755</name>
</gene>
<dbReference type="EMBL" id="QEFB01000010">
    <property type="protein sequence ID" value="PWC06738.1"/>
    <property type="molecule type" value="Genomic_DNA"/>
</dbReference>
<comment type="caution">
    <text evidence="2">The sequence shown here is derived from an EMBL/GenBank/DDBJ whole genome shotgun (WGS) entry which is preliminary data.</text>
</comment>
<sequence length="254" mass="27043">MLSMRERTGNARRPRTDDGITMAELLVAMLVFGILSTLVVGFFASTVRTMSQVQALSTNTSQASNGMNESARIIRAGTDNPVKPTAANPAPKPQPAFLQAKKESLVMYAYVNLAPVAATDELFRPIMVKLSLDSKRRLIEQRWSATAAGDGYWTFPDPDRDPPAESRILAATVAPEGADSLFTYTDANGARLCVAAAGAQCLPAAGLPEASRRLIAAVKVSLTIEDESGSGEQHRVTLENTVGVPNLGIGRLVS</sequence>
<dbReference type="AlphaFoldDB" id="A0A2U1TCX0"/>
<keyword evidence="1" id="KW-1133">Transmembrane helix</keyword>
<keyword evidence="1" id="KW-0812">Transmembrane</keyword>
<keyword evidence="1" id="KW-0472">Membrane</keyword>
<evidence type="ECO:0000313" key="2">
    <source>
        <dbReference type="EMBL" id="PWC06738.1"/>
    </source>
</evidence>
<accession>A0A2U1TCX0</accession>
<evidence type="ECO:0000256" key="1">
    <source>
        <dbReference type="SAM" id="Phobius"/>
    </source>
</evidence>
<protein>
    <submittedName>
        <fullName evidence="2">Uncharacterized protein</fullName>
    </submittedName>
</protein>
<evidence type="ECO:0000313" key="3">
    <source>
        <dbReference type="Proteomes" id="UP000244962"/>
    </source>
</evidence>
<feature type="transmembrane region" description="Helical" evidence="1">
    <location>
        <begin position="21"/>
        <end position="44"/>
    </location>
</feature>